<dbReference type="SUPFAM" id="SSF56399">
    <property type="entry name" value="ADP-ribosylation"/>
    <property type="match status" value="1"/>
</dbReference>
<dbReference type="NCBIfam" id="TIGR03696">
    <property type="entry name" value="Rhs_assc_core"/>
    <property type="match status" value="1"/>
</dbReference>
<dbReference type="Gene3D" id="2.180.10.10">
    <property type="entry name" value="RHS repeat-associated core"/>
    <property type="match status" value="1"/>
</dbReference>
<evidence type="ECO:0000313" key="2">
    <source>
        <dbReference type="EMBL" id="QHB28923.1"/>
    </source>
</evidence>
<feature type="region of interest" description="Disordered" evidence="1">
    <location>
        <begin position="225"/>
        <end position="248"/>
    </location>
</feature>
<proteinExistence type="predicted"/>
<dbReference type="InterPro" id="IPR022385">
    <property type="entry name" value="Rhs_assc_core"/>
</dbReference>
<gene>
    <name evidence="2" type="ORF">TCK1_3577</name>
</gene>
<dbReference type="AlphaFoldDB" id="A0AAE6RDM5"/>
<accession>A0AAE6RDM5</accession>
<evidence type="ECO:0008006" key="4">
    <source>
        <dbReference type="Google" id="ProtNLM"/>
    </source>
</evidence>
<dbReference type="EMBL" id="CP040324">
    <property type="protein sequence ID" value="QHB28923.1"/>
    <property type="molecule type" value="Genomic_DNA"/>
</dbReference>
<dbReference type="Proteomes" id="UP000464593">
    <property type="component" value="Chromosome"/>
</dbReference>
<organism evidence="2 3">
    <name type="scientific">Pseudomonas monteilii</name>
    <dbReference type="NCBI Taxonomy" id="76759"/>
    <lineage>
        <taxon>Bacteria</taxon>
        <taxon>Pseudomonadati</taxon>
        <taxon>Pseudomonadota</taxon>
        <taxon>Gammaproteobacteria</taxon>
        <taxon>Pseudomonadales</taxon>
        <taxon>Pseudomonadaceae</taxon>
        <taxon>Pseudomonas</taxon>
    </lineage>
</organism>
<dbReference type="RefSeq" id="WP_080587342.1">
    <property type="nucleotide sequence ID" value="NZ_CP040324.1"/>
</dbReference>
<sequence>MAFTQNPTRSVNRSHNKLQHYAYSCYGFKASTPAMPTLGFNGQTVDPITGNYHLGIGYRAYNCILMRFHSPDSASPFERGGLNAYAYCSGDPVNYQDPSGHGRFFKNLFRSKTLSERRDISLQAIEENPVLDKYKPIADNSLNKHELKLISKAGKGIKAITTAKAENEEFVRSLKPTEQDKYLHPSGEIKHDSIGDQFGINEYHLALSAYESLIKTLDSILPAYSRNREPTPHSSLSLAEQSKNLRKQ</sequence>
<reference evidence="2 3" key="1">
    <citation type="submission" date="2019-05" db="EMBL/GenBank/DDBJ databases">
        <title>Complete genome sequence of Pseudomonas Pseudomonas resinovorans.</title>
        <authorList>
            <person name="Chen H.-P."/>
        </authorList>
    </citation>
    <scope>NUCLEOTIDE SEQUENCE [LARGE SCALE GENOMIC DNA]</scope>
    <source>
        <strain evidence="2 3">TCU-CK1</strain>
    </source>
</reference>
<feature type="compositionally biased region" description="Polar residues" evidence="1">
    <location>
        <begin position="232"/>
        <end position="242"/>
    </location>
</feature>
<evidence type="ECO:0000313" key="3">
    <source>
        <dbReference type="Proteomes" id="UP000464593"/>
    </source>
</evidence>
<protein>
    <recommendedName>
        <fullName evidence="4">RHS repeat-associated core domain-containing protein</fullName>
    </recommendedName>
</protein>
<name>A0AAE6RDM5_9PSED</name>
<evidence type="ECO:0000256" key="1">
    <source>
        <dbReference type="SAM" id="MobiDB-lite"/>
    </source>
</evidence>